<dbReference type="Pfam" id="PF00144">
    <property type="entry name" value="Beta-lactamase"/>
    <property type="match status" value="1"/>
</dbReference>
<proteinExistence type="predicted"/>
<dbReference type="Gene3D" id="3.40.710.10">
    <property type="entry name" value="DD-peptidase/beta-lactamase superfamily"/>
    <property type="match status" value="1"/>
</dbReference>
<sequence>MKYILSLCFLFISCQSNQNSRNWTSGIDKIVLEAINNGKVAGISIGIAYGKNKPYYKGFGKADLEFDVPTPNDAIYEIGSVTKQFTAAAILKLAEENKLSLDDDIRDYLDYNTQGNLISIKRLLDHTSGIKGYTEMPSARPLFVQDFPRDSLVSLFEAHPFDFKTGDQMIYNNSAYFLAGLIIEKVSGKNYADYIDENFFQPIGMTNSRYCSENAVWKNRAHGYDIDSESGEMIRKGYLRHYVPYSAGSLCSTVEDLVKWNLELHKGNIISR</sequence>
<organism evidence="2">
    <name type="scientific">marine metagenome</name>
    <dbReference type="NCBI Taxonomy" id="408172"/>
    <lineage>
        <taxon>unclassified sequences</taxon>
        <taxon>metagenomes</taxon>
        <taxon>ecological metagenomes</taxon>
    </lineage>
</organism>
<reference evidence="2" key="1">
    <citation type="submission" date="2018-05" db="EMBL/GenBank/DDBJ databases">
        <authorList>
            <person name="Lanie J.A."/>
            <person name="Ng W.-L."/>
            <person name="Kazmierczak K.M."/>
            <person name="Andrzejewski T.M."/>
            <person name="Davidsen T.M."/>
            <person name="Wayne K.J."/>
            <person name="Tettelin H."/>
            <person name="Glass J.I."/>
            <person name="Rusch D."/>
            <person name="Podicherti R."/>
            <person name="Tsui H.-C.T."/>
            <person name="Winkler M.E."/>
        </authorList>
    </citation>
    <scope>NUCLEOTIDE SEQUENCE</scope>
</reference>
<evidence type="ECO:0000259" key="1">
    <source>
        <dbReference type="Pfam" id="PF00144"/>
    </source>
</evidence>
<dbReference type="PANTHER" id="PTHR46825">
    <property type="entry name" value="D-ALANYL-D-ALANINE-CARBOXYPEPTIDASE/ENDOPEPTIDASE AMPH"/>
    <property type="match status" value="1"/>
</dbReference>
<dbReference type="AlphaFoldDB" id="A0A381WUB4"/>
<dbReference type="InterPro" id="IPR050491">
    <property type="entry name" value="AmpC-like"/>
</dbReference>
<feature type="non-terminal residue" evidence="2">
    <location>
        <position position="272"/>
    </location>
</feature>
<dbReference type="InterPro" id="IPR001466">
    <property type="entry name" value="Beta-lactam-related"/>
</dbReference>
<gene>
    <name evidence="2" type="ORF">METZ01_LOCUS108357</name>
</gene>
<dbReference type="InterPro" id="IPR012338">
    <property type="entry name" value="Beta-lactam/transpept-like"/>
</dbReference>
<dbReference type="SUPFAM" id="SSF56601">
    <property type="entry name" value="beta-lactamase/transpeptidase-like"/>
    <property type="match status" value="1"/>
</dbReference>
<dbReference type="EMBL" id="UINC01012754">
    <property type="protein sequence ID" value="SVA55503.1"/>
    <property type="molecule type" value="Genomic_DNA"/>
</dbReference>
<evidence type="ECO:0000313" key="2">
    <source>
        <dbReference type="EMBL" id="SVA55503.1"/>
    </source>
</evidence>
<dbReference type="PANTHER" id="PTHR46825:SF9">
    <property type="entry name" value="BETA-LACTAMASE-RELATED DOMAIN-CONTAINING PROTEIN"/>
    <property type="match status" value="1"/>
</dbReference>
<name>A0A381WUB4_9ZZZZ</name>
<feature type="domain" description="Beta-lactamase-related" evidence="1">
    <location>
        <begin position="29"/>
        <end position="269"/>
    </location>
</feature>
<protein>
    <recommendedName>
        <fullName evidence="1">Beta-lactamase-related domain-containing protein</fullName>
    </recommendedName>
</protein>
<accession>A0A381WUB4</accession>